<gene>
    <name evidence="11" type="ORF">AB0763_16350</name>
</gene>
<keyword evidence="1" id="KW-0547">Nucleotide-binding</keyword>
<evidence type="ECO:0000256" key="6">
    <source>
        <dbReference type="PROSITE-ProRule" id="PRU00552"/>
    </source>
</evidence>
<feature type="domain" description="Helicase ATP-binding" evidence="8">
    <location>
        <begin position="34"/>
        <end position="208"/>
    </location>
</feature>
<dbReference type="InterPro" id="IPR050079">
    <property type="entry name" value="DEAD_box_RNA_helicase"/>
</dbReference>
<name>A0AB39HIS5_9VIBR</name>
<dbReference type="InterPro" id="IPR001650">
    <property type="entry name" value="Helicase_C-like"/>
</dbReference>
<evidence type="ECO:0000256" key="5">
    <source>
        <dbReference type="ARBA" id="ARBA00038437"/>
    </source>
</evidence>
<dbReference type="Pfam" id="PF00270">
    <property type="entry name" value="DEAD"/>
    <property type="match status" value="1"/>
</dbReference>
<protein>
    <submittedName>
        <fullName evidence="11">DEAD/DEAH box helicase</fullName>
        <ecNumber evidence="11">3.6.4.-</ecNumber>
    </submittedName>
</protein>
<dbReference type="GO" id="GO:0005829">
    <property type="term" value="C:cytosol"/>
    <property type="evidence" value="ECO:0007669"/>
    <property type="project" value="TreeGrafter"/>
</dbReference>
<evidence type="ECO:0000256" key="7">
    <source>
        <dbReference type="SAM" id="MobiDB-lite"/>
    </source>
</evidence>
<geneLocation type="plasmid" evidence="11">
    <name>p-HB236076</name>
</geneLocation>
<dbReference type="EMBL" id="CP162602">
    <property type="protein sequence ID" value="XDK26609.1"/>
    <property type="molecule type" value="Genomic_DNA"/>
</dbReference>
<evidence type="ECO:0000256" key="4">
    <source>
        <dbReference type="ARBA" id="ARBA00022840"/>
    </source>
</evidence>
<dbReference type="GO" id="GO:0005524">
    <property type="term" value="F:ATP binding"/>
    <property type="evidence" value="ECO:0007669"/>
    <property type="project" value="UniProtKB-KW"/>
</dbReference>
<dbReference type="Gene3D" id="3.40.50.300">
    <property type="entry name" value="P-loop containing nucleotide triphosphate hydrolases"/>
    <property type="match status" value="2"/>
</dbReference>
<keyword evidence="11" id="KW-0614">Plasmid</keyword>
<keyword evidence="2 11" id="KW-0378">Hydrolase</keyword>
<dbReference type="InterPro" id="IPR014001">
    <property type="entry name" value="Helicase_ATP-bd"/>
</dbReference>
<dbReference type="PANTHER" id="PTHR47959:SF7">
    <property type="entry name" value="ATP-DEPENDENT RNA HELICASE DEAD BOX FAMILY"/>
    <property type="match status" value="1"/>
</dbReference>
<accession>A0AB39HIS5</accession>
<dbReference type="PROSITE" id="PS51194">
    <property type="entry name" value="HELICASE_CTER"/>
    <property type="match status" value="1"/>
</dbReference>
<keyword evidence="3 11" id="KW-0347">Helicase</keyword>
<feature type="domain" description="DEAD-box RNA helicase Q" evidence="10">
    <location>
        <begin position="3"/>
        <end position="31"/>
    </location>
</feature>
<dbReference type="PANTHER" id="PTHR47959">
    <property type="entry name" value="ATP-DEPENDENT RNA HELICASE RHLE-RELATED"/>
    <property type="match status" value="1"/>
</dbReference>
<evidence type="ECO:0000259" key="10">
    <source>
        <dbReference type="PROSITE" id="PS51195"/>
    </source>
</evidence>
<organism evidence="11">
    <name type="scientific">Vibrio sp. HB236076</name>
    <dbReference type="NCBI Taxonomy" id="3232307"/>
    <lineage>
        <taxon>Bacteria</taxon>
        <taxon>Pseudomonadati</taxon>
        <taxon>Pseudomonadota</taxon>
        <taxon>Gammaproteobacteria</taxon>
        <taxon>Vibrionales</taxon>
        <taxon>Vibrionaceae</taxon>
        <taxon>Vibrio</taxon>
    </lineage>
</organism>
<sequence>MSHSFLDLGLTPQLCQQLSTIGFHQPTEIQANAIPVALALNNMVAVAQTGTGKTAAYALPLLHRLSMRLDEPQPGPFALVVVPTRELAQQVHDDIQSYIGDQDLRLGVIYGGTSYHMQTKHQLNQLDILVATPGRLLDHLHQGNVSLSHTCALILDEGDRLLDLGFLPDIQRIINKMPNRDQTCLFSATFDEKLTRVTEQWVKNGVRIEVTPANTSAQTVTQKVIQVDKTNKPALLAYLIGRSRWQQVLVFTKTKQACEALVKSLKLDGIKATFINGDKSQGARIKALDDFKQGKVRALIATDVAARGIDIPKLDAVINFELPFKPEDYIHRIGRTGRAGESGIALSLVAQDEEVRLFEIETLLDSKLPVEWVSGFEPGQVKPEPVDDSESRRHQPRVKPLTRAEEKRRLKARLLKQAKKR</sequence>
<dbReference type="InterPro" id="IPR014014">
    <property type="entry name" value="RNA_helicase_DEAD_Q_motif"/>
</dbReference>
<dbReference type="SMART" id="SM00490">
    <property type="entry name" value="HELICc"/>
    <property type="match status" value="1"/>
</dbReference>
<reference evidence="11" key="1">
    <citation type="submission" date="2024-07" db="EMBL/GenBank/DDBJ databases">
        <title>Genome Analysis of a Potential Novel Vibrio Species Secreting pH- and Thermo-stable Alginate Lyase and its Application in Producing Alginate Oligosaccharides.</title>
        <authorList>
            <person name="Huang H."/>
            <person name="Bao K."/>
        </authorList>
    </citation>
    <scope>NUCLEOTIDE SEQUENCE</scope>
    <source>
        <strain evidence="11">HB236076</strain>
        <plasmid evidence="11">p-HB236076</plasmid>
    </source>
</reference>
<dbReference type="InterPro" id="IPR027417">
    <property type="entry name" value="P-loop_NTPase"/>
</dbReference>
<evidence type="ECO:0000256" key="3">
    <source>
        <dbReference type="ARBA" id="ARBA00022806"/>
    </source>
</evidence>
<feature type="domain" description="Helicase C-terminal" evidence="9">
    <location>
        <begin position="219"/>
        <end position="384"/>
    </location>
</feature>
<dbReference type="PROSITE" id="PS51195">
    <property type="entry name" value="Q_MOTIF"/>
    <property type="match status" value="1"/>
</dbReference>
<evidence type="ECO:0000256" key="2">
    <source>
        <dbReference type="ARBA" id="ARBA00022801"/>
    </source>
</evidence>
<dbReference type="InterPro" id="IPR011545">
    <property type="entry name" value="DEAD/DEAH_box_helicase_dom"/>
</dbReference>
<proteinExistence type="inferred from homology"/>
<feature type="short sequence motif" description="Q motif" evidence="6">
    <location>
        <begin position="3"/>
        <end position="31"/>
    </location>
</feature>
<dbReference type="CDD" id="cd00268">
    <property type="entry name" value="DEADc"/>
    <property type="match status" value="1"/>
</dbReference>
<comment type="similarity">
    <text evidence="5">Belongs to the DEAD box helicase family.</text>
</comment>
<dbReference type="KEGG" id="vih:AB0763_16350"/>
<dbReference type="GO" id="GO:0016787">
    <property type="term" value="F:hydrolase activity"/>
    <property type="evidence" value="ECO:0007669"/>
    <property type="project" value="UniProtKB-KW"/>
</dbReference>
<dbReference type="InterPro" id="IPR044742">
    <property type="entry name" value="DEAD/DEAH_RhlB"/>
</dbReference>
<keyword evidence="4" id="KW-0067">ATP-binding</keyword>
<evidence type="ECO:0000259" key="9">
    <source>
        <dbReference type="PROSITE" id="PS51194"/>
    </source>
</evidence>
<dbReference type="Pfam" id="PF00271">
    <property type="entry name" value="Helicase_C"/>
    <property type="match status" value="1"/>
</dbReference>
<dbReference type="GO" id="GO:0003676">
    <property type="term" value="F:nucleic acid binding"/>
    <property type="evidence" value="ECO:0007669"/>
    <property type="project" value="InterPro"/>
</dbReference>
<dbReference type="PROSITE" id="PS51192">
    <property type="entry name" value="HELICASE_ATP_BIND_1"/>
    <property type="match status" value="1"/>
</dbReference>
<dbReference type="SMART" id="SM00487">
    <property type="entry name" value="DEXDc"/>
    <property type="match status" value="1"/>
</dbReference>
<dbReference type="GO" id="GO:0003724">
    <property type="term" value="F:RNA helicase activity"/>
    <property type="evidence" value="ECO:0007669"/>
    <property type="project" value="InterPro"/>
</dbReference>
<dbReference type="RefSeq" id="WP_306099515.1">
    <property type="nucleotide sequence ID" value="NZ_CP162602.1"/>
</dbReference>
<dbReference type="AlphaFoldDB" id="A0AB39HIS5"/>
<dbReference type="CDD" id="cd18787">
    <property type="entry name" value="SF2_C_DEAD"/>
    <property type="match status" value="1"/>
</dbReference>
<dbReference type="EC" id="3.6.4.-" evidence="11"/>
<evidence type="ECO:0000256" key="1">
    <source>
        <dbReference type="ARBA" id="ARBA00022741"/>
    </source>
</evidence>
<evidence type="ECO:0000259" key="8">
    <source>
        <dbReference type="PROSITE" id="PS51192"/>
    </source>
</evidence>
<dbReference type="SUPFAM" id="SSF52540">
    <property type="entry name" value="P-loop containing nucleoside triphosphate hydrolases"/>
    <property type="match status" value="1"/>
</dbReference>
<feature type="region of interest" description="Disordered" evidence="7">
    <location>
        <begin position="379"/>
        <end position="407"/>
    </location>
</feature>
<evidence type="ECO:0000313" key="11">
    <source>
        <dbReference type="EMBL" id="XDK26609.1"/>
    </source>
</evidence>